<protein>
    <submittedName>
        <fullName evidence="7">Prepilin-type N-terminal cleavage/methylation domain-containing protein</fullName>
    </submittedName>
</protein>
<keyword evidence="3 6" id="KW-0812">Transmembrane</keyword>
<evidence type="ECO:0000256" key="5">
    <source>
        <dbReference type="ARBA" id="ARBA00023136"/>
    </source>
</evidence>
<evidence type="ECO:0000256" key="6">
    <source>
        <dbReference type="SAM" id="Phobius"/>
    </source>
</evidence>
<sequence>MKRLQRGFTIIELLVVVAIIAIAAGVTSLALRDSDAKALDQEAARLSALLESARAQARAGALSARFELAAQGNTEGAFRFVGLPPAVKMPSNWLNERTTAEIVGARALRLGPEPLIGAQRIMLRLGERSLVLATDGLGPFSMVETPQP</sequence>
<dbReference type="NCBIfam" id="TIGR02532">
    <property type="entry name" value="IV_pilin_GFxxxE"/>
    <property type="match status" value="1"/>
</dbReference>
<dbReference type="RefSeq" id="WP_322464240.1">
    <property type="nucleotide sequence ID" value="NZ_JAXOJX010000002.1"/>
</dbReference>
<gene>
    <name evidence="7" type="ORF">SM757_02350</name>
</gene>
<dbReference type="SUPFAM" id="SSF54523">
    <property type="entry name" value="Pili subunits"/>
    <property type="match status" value="1"/>
</dbReference>
<evidence type="ECO:0000313" key="7">
    <source>
        <dbReference type="EMBL" id="MDZ5455408.1"/>
    </source>
</evidence>
<organism evidence="7 8">
    <name type="scientific">Azohydromonas lata</name>
    <dbReference type="NCBI Taxonomy" id="45677"/>
    <lineage>
        <taxon>Bacteria</taxon>
        <taxon>Pseudomonadati</taxon>
        <taxon>Pseudomonadota</taxon>
        <taxon>Betaproteobacteria</taxon>
        <taxon>Burkholderiales</taxon>
        <taxon>Sphaerotilaceae</taxon>
        <taxon>Azohydromonas</taxon>
    </lineage>
</organism>
<keyword evidence="4 6" id="KW-1133">Transmembrane helix</keyword>
<evidence type="ECO:0000256" key="1">
    <source>
        <dbReference type="ARBA" id="ARBA00004167"/>
    </source>
</evidence>
<dbReference type="InterPro" id="IPR045584">
    <property type="entry name" value="Pilin-like"/>
</dbReference>
<keyword evidence="8" id="KW-1185">Reference proteome</keyword>
<comment type="caution">
    <text evidence="7">The sequence shown here is derived from an EMBL/GenBank/DDBJ whole genome shotgun (WGS) entry which is preliminary data.</text>
</comment>
<evidence type="ECO:0000256" key="2">
    <source>
        <dbReference type="ARBA" id="ARBA00022481"/>
    </source>
</evidence>
<comment type="subcellular location">
    <subcellularLocation>
        <location evidence="1">Membrane</location>
        <topology evidence="1">Single-pass membrane protein</topology>
    </subcellularLocation>
</comment>
<dbReference type="Gene3D" id="3.30.700.10">
    <property type="entry name" value="Glycoprotein, Type 4 Pilin"/>
    <property type="match status" value="1"/>
</dbReference>
<dbReference type="PRINTS" id="PR00885">
    <property type="entry name" value="BCTERIALGSPH"/>
</dbReference>
<dbReference type="EMBL" id="JAXOJX010000002">
    <property type="protein sequence ID" value="MDZ5455408.1"/>
    <property type="molecule type" value="Genomic_DNA"/>
</dbReference>
<dbReference type="Proteomes" id="UP001293718">
    <property type="component" value="Unassembled WGS sequence"/>
</dbReference>
<feature type="transmembrane region" description="Helical" evidence="6">
    <location>
        <begin position="7"/>
        <end position="31"/>
    </location>
</feature>
<name>A0ABU5I8W7_9BURK</name>
<dbReference type="InterPro" id="IPR002416">
    <property type="entry name" value="T2SS_protein-GspH"/>
</dbReference>
<dbReference type="InterPro" id="IPR012902">
    <property type="entry name" value="N_methyl_site"/>
</dbReference>
<evidence type="ECO:0000256" key="4">
    <source>
        <dbReference type="ARBA" id="ARBA00022989"/>
    </source>
</evidence>
<keyword evidence="5 6" id="KW-0472">Membrane</keyword>
<proteinExistence type="predicted"/>
<evidence type="ECO:0000256" key="3">
    <source>
        <dbReference type="ARBA" id="ARBA00022692"/>
    </source>
</evidence>
<dbReference type="Pfam" id="PF07963">
    <property type="entry name" value="N_methyl"/>
    <property type="match status" value="1"/>
</dbReference>
<keyword evidence="2" id="KW-0488">Methylation</keyword>
<accession>A0ABU5I8W7</accession>
<evidence type="ECO:0000313" key="8">
    <source>
        <dbReference type="Proteomes" id="UP001293718"/>
    </source>
</evidence>
<reference evidence="7 8" key="1">
    <citation type="submission" date="2023-11" db="EMBL/GenBank/DDBJ databases">
        <title>Draft genome of Azohydromonas lata strain H1 (DSM1123), a polyhydroxyalkanoate producer.</title>
        <authorList>
            <person name="Traversa D."/>
            <person name="D'Addabbo P."/>
            <person name="Pazzani C."/>
            <person name="Manzari C."/>
            <person name="Chiara M."/>
            <person name="Scrascia M."/>
        </authorList>
    </citation>
    <scope>NUCLEOTIDE SEQUENCE [LARGE SCALE GENOMIC DNA]</scope>
    <source>
        <strain evidence="7 8">H1</strain>
    </source>
</reference>